<dbReference type="Proteomes" id="UP000031563">
    <property type="component" value="Unassembled WGS sequence"/>
</dbReference>
<dbReference type="GO" id="GO:0016787">
    <property type="term" value="F:hydrolase activity"/>
    <property type="evidence" value="ECO:0007669"/>
    <property type="project" value="UniProtKB-KW"/>
</dbReference>
<feature type="signal peptide" evidence="4">
    <location>
        <begin position="1"/>
        <end position="22"/>
    </location>
</feature>
<dbReference type="AlphaFoldDB" id="A0A0F5I004"/>
<dbReference type="SMART" id="SM00318">
    <property type="entry name" value="SNc"/>
    <property type="match status" value="1"/>
</dbReference>
<dbReference type="Pfam" id="PF00565">
    <property type="entry name" value="SNase"/>
    <property type="match status" value="1"/>
</dbReference>
<evidence type="ECO:0000256" key="1">
    <source>
        <dbReference type="ARBA" id="ARBA00022722"/>
    </source>
</evidence>
<comment type="caution">
    <text evidence="6">The sequence shown here is derived from an EMBL/GenBank/DDBJ whole genome shotgun (WGS) entry which is preliminary data.</text>
</comment>
<protein>
    <submittedName>
        <fullName evidence="6">Phage-encoded chromosome degrading nuclease YokF</fullName>
    </submittedName>
</protein>
<keyword evidence="7" id="KW-1185">Reference proteome</keyword>
<dbReference type="RefSeq" id="WP_039232437.1">
    <property type="nucleotide sequence ID" value="NZ_JWIQ02000004.1"/>
</dbReference>
<dbReference type="CDD" id="cd00175">
    <property type="entry name" value="SNc"/>
    <property type="match status" value="1"/>
</dbReference>
<name>A0A0F5I004_BACTR</name>
<gene>
    <name evidence="6" type="ORF">QY95_00332</name>
</gene>
<feature type="chain" id="PRO_5038616917" evidence="4">
    <location>
        <begin position="23"/>
        <end position="245"/>
    </location>
</feature>
<dbReference type="InterPro" id="IPR035437">
    <property type="entry name" value="SNase_OB-fold_sf"/>
</dbReference>
<accession>A0A0F5I004</accession>
<dbReference type="SUPFAM" id="SSF50199">
    <property type="entry name" value="Staphylococcal nuclease"/>
    <property type="match status" value="1"/>
</dbReference>
<dbReference type="OrthoDB" id="4376109at2"/>
<dbReference type="PROSITE" id="PS51257">
    <property type="entry name" value="PROKAR_LIPOPROTEIN"/>
    <property type="match status" value="1"/>
</dbReference>
<evidence type="ECO:0000313" key="6">
    <source>
        <dbReference type="EMBL" id="KKB42483.1"/>
    </source>
</evidence>
<proteinExistence type="predicted"/>
<evidence type="ECO:0000256" key="3">
    <source>
        <dbReference type="ARBA" id="ARBA00022801"/>
    </source>
</evidence>
<organism evidence="6 7">
    <name type="scientific">Bacillus thermotolerans</name>
    <name type="common">Quasibacillus thermotolerans</name>
    <dbReference type="NCBI Taxonomy" id="1221996"/>
    <lineage>
        <taxon>Bacteria</taxon>
        <taxon>Bacillati</taxon>
        <taxon>Bacillota</taxon>
        <taxon>Bacilli</taxon>
        <taxon>Bacillales</taxon>
        <taxon>Bacillaceae</taxon>
        <taxon>Bacillus</taxon>
    </lineage>
</organism>
<evidence type="ECO:0000256" key="2">
    <source>
        <dbReference type="ARBA" id="ARBA00022759"/>
    </source>
</evidence>
<dbReference type="PROSITE" id="PS50830">
    <property type="entry name" value="TNASE_3"/>
    <property type="match status" value="1"/>
</dbReference>
<evidence type="ECO:0000256" key="4">
    <source>
        <dbReference type="SAM" id="SignalP"/>
    </source>
</evidence>
<dbReference type="Gene3D" id="2.40.50.90">
    <property type="match status" value="1"/>
</dbReference>
<reference evidence="6" key="1">
    <citation type="submission" date="2015-02" db="EMBL/GenBank/DDBJ databases">
        <title>Genome Assembly of Bacillaceae bacterium MTCC 8252.</title>
        <authorList>
            <person name="Verma A."/>
            <person name="Khatri I."/>
            <person name="Mual P."/>
            <person name="Subramanian S."/>
            <person name="Krishnamurthi S."/>
        </authorList>
    </citation>
    <scope>NUCLEOTIDE SEQUENCE [LARGE SCALE GENOMIC DNA]</scope>
    <source>
        <strain evidence="6">MTCC 8252</strain>
    </source>
</reference>
<dbReference type="GO" id="GO:0004519">
    <property type="term" value="F:endonuclease activity"/>
    <property type="evidence" value="ECO:0007669"/>
    <property type="project" value="UniProtKB-KW"/>
</dbReference>
<dbReference type="STRING" id="1221996.QY95_00332"/>
<accession>A0A0F5IAJ6</accession>
<dbReference type="PANTHER" id="PTHR12302">
    <property type="entry name" value="EBNA2 BINDING PROTEIN P100"/>
    <property type="match status" value="1"/>
</dbReference>
<keyword evidence="3" id="KW-0378">Hydrolase</keyword>
<evidence type="ECO:0000313" key="7">
    <source>
        <dbReference type="Proteomes" id="UP000031563"/>
    </source>
</evidence>
<keyword evidence="2" id="KW-0255">Endonuclease</keyword>
<feature type="domain" description="TNase-like" evidence="5">
    <location>
        <begin position="41"/>
        <end position="173"/>
    </location>
</feature>
<dbReference type="InterPro" id="IPR016071">
    <property type="entry name" value="Staphylococal_nuclease_OB-fold"/>
</dbReference>
<keyword evidence="4" id="KW-0732">Signal</keyword>
<dbReference type="EMBL" id="JWIR02000012">
    <property type="protein sequence ID" value="KKB42483.1"/>
    <property type="molecule type" value="Genomic_DNA"/>
</dbReference>
<sequence length="245" mass="27641">MKRNWIFIAIAAFSLMSGCTLSETAEDSASRLSHTVMQEEQTVTGTVTYVVDGDTFDVKLSNGEEERVRMTLVDTPETKHPRLGVQPFGQEAAAYTKEKLSNKEVLLELDVQERDQYGRLLAYVWLQDELVNEKLINKGLARMAVFPPNTKYVDRFTAVQQKAQQEGNGIWSIENYVTDRGYNSEAAEKRPAARESDCQIKGNISSSGEKIYHVPGGQSYEQTKPEQIFCTREEAERAGFRAAKR</sequence>
<evidence type="ECO:0000259" key="5">
    <source>
        <dbReference type="PROSITE" id="PS50830"/>
    </source>
</evidence>
<keyword evidence="1" id="KW-0540">Nuclease</keyword>
<dbReference type="PANTHER" id="PTHR12302:SF3">
    <property type="entry name" value="SERINE_THREONINE-PROTEIN KINASE 31"/>
    <property type="match status" value="1"/>
</dbReference>